<dbReference type="Gene3D" id="2.60.40.10">
    <property type="entry name" value="Immunoglobulins"/>
    <property type="match status" value="1"/>
</dbReference>
<evidence type="ECO:0000313" key="4">
    <source>
        <dbReference type="EMBL" id="CAB3262251.1"/>
    </source>
</evidence>
<sequence>MKQSFFIWIICSRFLLAWGIQSNVKVPDIDGCQYIDADLVECWWTRPLDYNKTTYRLSYLREVDPHHQRVHRICQPTEEHAYKQDVKQYCTVNNVTPYARFNFSVSALCKNCEKDDCICGRGNAFLFECDPHDVILQSPPVELKLESLPYKLSWLPPHKPQSMMSFVRKIMTVEYKLEYKSLVRGKTNTDAKWQVWFVGNQTSFYVPTLVPGVKYMSRVLARYIPLHDAGLKIWSSPSNAVEFFGKAPPAHTTDTTSPFTTFTNEDPLSTQAGYESTSEVIPASHVALGLCVSSLPIIVLVLVLYYLVSRTIGCSRSKKIPKPVMMIEVEPLDAQLQERFGNYDEFGEEEEEILLSSRLHQTYPSTVCSSPKINALKNELLDSISSQITFEHQTESNKLWKCSNPFPKNFCNSTETPNVDFRNDIQLLPLKQFHTQQGESLNNNKSSTETPSTIRTTVTPDSEKSFSQCDISSRPQQSPKTDEVYDQVSPSTFRDNNSLYTTTMDYVMSNATSSAMEYVGVDDQCSCSELSKTRSLTGSTELLPDYVKQAKGNQHIELFLAITSETAHHSNHVKYKGYHYCDCRKVLLKTGTTIANVLEAVCPACQKIIDMKQTISKGNETIINAVNQLTLPSNNSENRRSSTSDNSVDSGYSPDSPMTP</sequence>
<name>A0A6F9DGE8_9ASCI</name>
<reference evidence="4" key="1">
    <citation type="submission" date="2020-04" db="EMBL/GenBank/DDBJ databases">
        <authorList>
            <person name="Neveu A P."/>
        </authorList>
    </citation>
    <scope>NUCLEOTIDE SEQUENCE</scope>
    <source>
        <tissue evidence="4">Whole embryo</tissue>
    </source>
</reference>
<accession>A0A6F9DGE8</accession>
<evidence type="ECO:0000256" key="3">
    <source>
        <dbReference type="SAM" id="SignalP"/>
    </source>
</evidence>
<dbReference type="InterPro" id="IPR036116">
    <property type="entry name" value="FN3_sf"/>
</dbReference>
<keyword evidence="2" id="KW-0812">Transmembrane</keyword>
<evidence type="ECO:0000256" key="2">
    <source>
        <dbReference type="SAM" id="Phobius"/>
    </source>
</evidence>
<dbReference type="SUPFAM" id="SSF49265">
    <property type="entry name" value="Fibronectin type III"/>
    <property type="match status" value="1"/>
</dbReference>
<keyword evidence="3" id="KW-0732">Signal</keyword>
<feature type="chain" id="PRO_5026161544" evidence="3">
    <location>
        <begin position="20"/>
        <end position="660"/>
    </location>
</feature>
<proteinExistence type="evidence at transcript level"/>
<feature type="transmembrane region" description="Helical" evidence="2">
    <location>
        <begin position="286"/>
        <end position="308"/>
    </location>
</feature>
<feature type="signal peptide" evidence="3">
    <location>
        <begin position="1"/>
        <end position="19"/>
    </location>
</feature>
<keyword evidence="2" id="KW-1133">Transmembrane helix</keyword>
<dbReference type="AlphaFoldDB" id="A0A6F9DGE8"/>
<dbReference type="CDD" id="cd00063">
    <property type="entry name" value="FN3"/>
    <property type="match status" value="1"/>
</dbReference>
<dbReference type="InterPro" id="IPR003961">
    <property type="entry name" value="FN3_dom"/>
</dbReference>
<feature type="compositionally biased region" description="Polar residues" evidence="1">
    <location>
        <begin position="435"/>
        <end position="479"/>
    </location>
</feature>
<feature type="region of interest" description="Disordered" evidence="1">
    <location>
        <begin position="435"/>
        <end position="489"/>
    </location>
</feature>
<protein>
    <submittedName>
        <fullName evidence="4">Uncharacterized protein LOC100179003</fullName>
    </submittedName>
</protein>
<feature type="region of interest" description="Disordered" evidence="1">
    <location>
        <begin position="632"/>
        <end position="660"/>
    </location>
</feature>
<organism evidence="4">
    <name type="scientific">Phallusia mammillata</name>
    <dbReference type="NCBI Taxonomy" id="59560"/>
    <lineage>
        <taxon>Eukaryota</taxon>
        <taxon>Metazoa</taxon>
        <taxon>Chordata</taxon>
        <taxon>Tunicata</taxon>
        <taxon>Ascidiacea</taxon>
        <taxon>Phlebobranchia</taxon>
        <taxon>Ascidiidae</taxon>
        <taxon>Phallusia</taxon>
    </lineage>
</organism>
<keyword evidence="2" id="KW-0472">Membrane</keyword>
<dbReference type="InterPro" id="IPR013783">
    <property type="entry name" value="Ig-like_fold"/>
</dbReference>
<gene>
    <name evidence="4" type="primary">LOC100179003</name>
</gene>
<evidence type="ECO:0000256" key="1">
    <source>
        <dbReference type="SAM" id="MobiDB-lite"/>
    </source>
</evidence>
<dbReference type="EMBL" id="LR786620">
    <property type="protein sequence ID" value="CAB3262251.1"/>
    <property type="molecule type" value="mRNA"/>
</dbReference>